<dbReference type="PROSITE" id="PS50850">
    <property type="entry name" value="MFS"/>
    <property type="match status" value="1"/>
</dbReference>
<feature type="transmembrane region" description="Helical" evidence="7">
    <location>
        <begin position="286"/>
        <end position="305"/>
    </location>
</feature>
<keyword evidence="4 7" id="KW-0812">Transmembrane</keyword>
<dbReference type="InterPro" id="IPR050171">
    <property type="entry name" value="MFS_Transporters"/>
</dbReference>
<feature type="transmembrane region" description="Helical" evidence="7">
    <location>
        <begin position="112"/>
        <end position="134"/>
    </location>
</feature>
<protein>
    <recommendedName>
        <fullName evidence="8">Major facilitator superfamily (MFS) profile domain-containing protein</fullName>
    </recommendedName>
</protein>
<dbReference type="Gene3D" id="1.20.1250.20">
    <property type="entry name" value="MFS general substrate transporter like domains"/>
    <property type="match status" value="2"/>
</dbReference>
<accession>X1BMA0</accession>
<dbReference type="AlphaFoldDB" id="X1BMA0"/>
<sequence length="384" mass="41801">EDLFPSMGEISWIGLGVIGTVGTLAAALPSPYFGWLADRYRRGVMMAGSLLVALLGSLMIGLWGNSFLVVFFGFILMGVGLALYHPPGLSWVSSAFEDPNTKSYSKNYVKILALHGIGGSLGASLGPLSVYFLIDVIDSWQQIYLIWSIPLTVVMVGFWVLIGSKEPKNSNQPTLKLETESNSNDSRLNSQNNHTILYFIFFFIITMSLTRGMINFILSPFLSNTKDVVIATAALFIGISTLIGSTGQVLGGIIGDKYGESALLSTTALIQALILGVIFFSDSIPVLFLFYILLGIMNALFWPSTNSLVAKNSKNRGSAFGYVMLIANLIGAVGPVIDGFLLVTDPNQYSLIFIFSISFSLLAFISLVVLEFKLEFKKRKSKTN</sequence>
<feature type="transmembrane region" description="Helical" evidence="7">
    <location>
        <begin position="140"/>
        <end position="162"/>
    </location>
</feature>
<keyword evidence="2" id="KW-0813">Transport</keyword>
<name>X1BMA0_9ZZZZ</name>
<dbReference type="GO" id="GO:0022857">
    <property type="term" value="F:transmembrane transporter activity"/>
    <property type="evidence" value="ECO:0007669"/>
    <property type="project" value="InterPro"/>
</dbReference>
<evidence type="ECO:0000313" key="9">
    <source>
        <dbReference type="EMBL" id="GAG73246.1"/>
    </source>
</evidence>
<feature type="domain" description="Major facilitator superfamily (MFS) profile" evidence="8">
    <location>
        <begin position="1"/>
        <end position="375"/>
    </location>
</feature>
<feature type="transmembrane region" description="Helical" evidence="7">
    <location>
        <begin position="196"/>
        <end position="222"/>
    </location>
</feature>
<comment type="subcellular location">
    <subcellularLocation>
        <location evidence="1">Cell membrane</location>
        <topology evidence="1">Multi-pass membrane protein</topology>
    </subcellularLocation>
</comment>
<keyword evidence="5 7" id="KW-1133">Transmembrane helix</keyword>
<keyword evidence="6 7" id="KW-0472">Membrane</keyword>
<dbReference type="InterPro" id="IPR036259">
    <property type="entry name" value="MFS_trans_sf"/>
</dbReference>
<evidence type="ECO:0000256" key="1">
    <source>
        <dbReference type="ARBA" id="ARBA00004651"/>
    </source>
</evidence>
<evidence type="ECO:0000256" key="3">
    <source>
        <dbReference type="ARBA" id="ARBA00022475"/>
    </source>
</evidence>
<dbReference type="Pfam" id="PF07690">
    <property type="entry name" value="MFS_1"/>
    <property type="match status" value="1"/>
</dbReference>
<gene>
    <name evidence="9" type="ORF">S01H4_05978</name>
</gene>
<dbReference type="InterPro" id="IPR011701">
    <property type="entry name" value="MFS"/>
</dbReference>
<feature type="transmembrane region" description="Helical" evidence="7">
    <location>
        <begin position="66"/>
        <end position="84"/>
    </location>
</feature>
<dbReference type="PANTHER" id="PTHR23517">
    <property type="entry name" value="RESISTANCE PROTEIN MDTM, PUTATIVE-RELATED-RELATED"/>
    <property type="match status" value="1"/>
</dbReference>
<proteinExistence type="predicted"/>
<comment type="caution">
    <text evidence="9">The sequence shown here is derived from an EMBL/GenBank/DDBJ whole genome shotgun (WGS) entry which is preliminary data.</text>
</comment>
<evidence type="ECO:0000256" key="4">
    <source>
        <dbReference type="ARBA" id="ARBA00022692"/>
    </source>
</evidence>
<dbReference type="EMBL" id="BART01001788">
    <property type="protein sequence ID" value="GAG73246.1"/>
    <property type="molecule type" value="Genomic_DNA"/>
</dbReference>
<organism evidence="9">
    <name type="scientific">marine sediment metagenome</name>
    <dbReference type="NCBI Taxonomy" id="412755"/>
    <lineage>
        <taxon>unclassified sequences</taxon>
        <taxon>metagenomes</taxon>
        <taxon>ecological metagenomes</taxon>
    </lineage>
</organism>
<evidence type="ECO:0000256" key="6">
    <source>
        <dbReference type="ARBA" id="ARBA00023136"/>
    </source>
</evidence>
<feature type="transmembrane region" description="Helical" evidence="7">
    <location>
        <begin position="12"/>
        <end position="36"/>
    </location>
</feature>
<dbReference type="PANTHER" id="PTHR23517:SF3">
    <property type="entry name" value="INTEGRAL MEMBRANE TRANSPORT PROTEIN"/>
    <property type="match status" value="1"/>
</dbReference>
<evidence type="ECO:0000256" key="2">
    <source>
        <dbReference type="ARBA" id="ARBA00022448"/>
    </source>
</evidence>
<evidence type="ECO:0000256" key="7">
    <source>
        <dbReference type="SAM" id="Phobius"/>
    </source>
</evidence>
<dbReference type="GO" id="GO:0005886">
    <property type="term" value="C:plasma membrane"/>
    <property type="evidence" value="ECO:0007669"/>
    <property type="project" value="UniProtKB-SubCell"/>
</dbReference>
<feature type="transmembrane region" description="Helical" evidence="7">
    <location>
        <begin position="43"/>
        <end position="60"/>
    </location>
</feature>
<feature type="transmembrane region" description="Helical" evidence="7">
    <location>
        <begin position="228"/>
        <end position="250"/>
    </location>
</feature>
<feature type="transmembrane region" description="Helical" evidence="7">
    <location>
        <begin position="349"/>
        <end position="370"/>
    </location>
</feature>
<feature type="transmembrane region" description="Helical" evidence="7">
    <location>
        <begin position="317"/>
        <end position="337"/>
    </location>
</feature>
<feature type="non-terminal residue" evidence="9">
    <location>
        <position position="1"/>
    </location>
</feature>
<feature type="transmembrane region" description="Helical" evidence="7">
    <location>
        <begin position="262"/>
        <end position="280"/>
    </location>
</feature>
<reference evidence="9" key="1">
    <citation type="journal article" date="2014" name="Front. Microbiol.">
        <title>High frequency of phylogenetically diverse reductive dehalogenase-homologous genes in deep subseafloor sedimentary metagenomes.</title>
        <authorList>
            <person name="Kawai M."/>
            <person name="Futagami T."/>
            <person name="Toyoda A."/>
            <person name="Takaki Y."/>
            <person name="Nishi S."/>
            <person name="Hori S."/>
            <person name="Arai W."/>
            <person name="Tsubouchi T."/>
            <person name="Morono Y."/>
            <person name="Uchiyama I."/>
            <person name="Ito T."/>
            <person name="Fujiyama A."/>
            <person name="Inagaki F."/>
            <person name="Takami H."/>
        </authorList>
    </citation>
    <scope>NUCLEOTIDE SEQUENCE</scope>
    <source>
        <strain evidence="9">Expedition CK06-06</strain>
    </source>
</reference>
<dbReference type="SUPFAM" id="SSF103473">
    <property type="entry name" value="MFS general substrate transporter"/>
    <property type="match status" value="1"/>
</dbReference>
<evidence type="ECO:0000259" key="8">
    <source>
        <dbReference type="PROSITE" id="PS50850"/>
    </source>
</evidence>
<evidence type="ECO:0000256" key="5">
    <source>
        <dbReference type="ARBA" id="ARBA00022989"/>
    </source>
</evidence>
<keyword evidence="3" id="KW-1003">Cell membrane</keyword>
<dbReference type="InterPro" id="IPR020846">
    <property type="entry name" value="MFS_dom"/>
</dbReference>